<protein>
    <submittedName>
        <fullName evidence="6">M20/M25/M40 family metallo-hydrolase</fullName>
    </submittedName>
</protein>
<evidence type="ECO:0000256" key="2">
    <source>
        <dbReference type="ARBA" id="ARBA00022723"/>
    </source>
</evidence>
<dbReference type="InterPro" id="IPR002933">
    <property type="entry name" value="Peptidase_M20"/>
</dbReference>
<dbReference type="PANTHER" id="PTHR43808">
    <property type="entry name" value="ACETYLORNITHINE DEACETYLASE"/>
    <property type="match status" value="1"/>
</dbReference>
<dbReference type="PIRSF" id="PIRSF037238">
    <property type="entry name" value="Carboxypeptidase_G2"/>
    <property type="match status" value="1"/>
</dbReference>
<dbReference type="Pfam" id="PF01546">
    <property type="entry name" value="Peptidase_M20"/>
    <property type="match status" value="1"/>
</dbReference>
<evidence type="ECO:0000256" key="3">
    <source>
        <dbReference type="ARBA" id="ARBA00022801"/>
    </source>
</evidence>
<dbReference type="Gene3D" id="3.40.630.10">
    <property type="entry name" value="Zn peptidases"/>
    <property type="match status" value="1"/>
</dbReference>
<dbReference type="PANTHER" id="PTHR43808:SF9">
    <property type="entry name" value="BLL0789 PROTEIN"/>
    <property type="match status" value="1"/>
</dbReference>
<keyword evidence="2" id="KW-0479">Metal-binding</keyword>
<name>A0ABY4IJW5_9MICO</name>
<dbReference type="Gene3D" id="3.30.70.360">
    <property type="match status" value="1"/>
</dbReference>
<proteinExistence type="predicted"/>
<dbReference type="RefSeq" id="WP_247981824.1">
    <property type="nucleotide sequence ID" value="NZ_CP078076.1"/>
</dbReference>
<comment type="cofactor">
    <cofactor evidence="1">
        <name>Zn(2+)</name>
        <dbReference type="ChEBI" id="CHEBI:29105"/>
    </cofactor>
</comment>
<evidence type="ECO:0000313" key="6">
    <source>
        <dbReference type="EMBL" id="UPL12387.1"/>
    </source>
</evidence>
<dbReference type="EMBL" id="CP078076">
    <property type="protein sequence ID" value="UPL12387.1"/>
    <property type="molecule type" value="Genomic_DNA"/>
</dbReference>
<dbReference type="SUPFAM" id="SSF55031">
    <property type="entry name" value="Bacterial exopeptidase dimerisation domain"/>
    <property type="match status" value="1"/>
</dbReference>
<keyword evidence="7" id="KW-1185">Reference proteome</keyword>
<evidence type="ECO:0000256" key="1">
    <source>
        <dbReference type="ARBA" id="ARBA00001947"/>
    </source>
</evidence>
<organism evidence="6 7">
    <name type="scientific">Microbacterium sufflavum</name>
    <dbReference type="NCBI Taxonomy" id="2851649"/>
    <lineage>
        <taxon>Bacteria</taxon>
        <taxon>Bacillati</taxon>
        <taxon>Actinomycetota</taxon>
        <taxon>Actinomycetes</taxon>
        <taxon>Micrococcales</taxon>
        <taxon>Microbacteriaceae</taxon>
        <taxon>Microbacterium</taxon>
    </lineage>
</organism>
<dbReference type="InterPro" id="IPR050072">
    <property type="entry name" value="Peptidase_M20A"/>
</dbReference>
<evidence type="ECO:0000259" key="5">
    <source>
        <dbReference type="Pfam" id="PF07687"/>
    </source>
</evidence>
<keyword evidence="4" id="KW-0862">Zinc</keyword>
<reference evidence="6 7" key="1">
    <citation type="submission" date="2021-06" db="EMBL/GenBank/DDBJ databases">
        <title>Genome-based taxonomic framework of Microbacterium strains isolated from marine environment, the description of four new species and reclassification of four preexisting species.</title>
        <authorList>
            <person name="Lee S.D."/>
            <person name="Kim S.-M."/>
            <person name="Byeon Y.-S."/>
            <person name="Yang H.L."/>
            <person name="Kim I.S."/>
        </authorList>
    </citation>
    <scope>NUCLEOTIDE SEQUENCE [LARGE SCALE GENOMIC DNA]</scope>
    <source>
        <strain evidence="6 7">SSW1-51</strain>
    </source>
</reference>
<dbReference type="InterPro" id="IPR011650">
    <property type="entry name" value="Peptidase_M20_dimer"/>
</dbReference>
<dbReference type="Proteomes" id="UP000831467">
    <property type="component" value="Chromosome"/>
</dbReference>
<dbReference type="InterPro" id="IPR017150">
    <property type="entry name" value="Pept_M20_glutamate_carboxypep"/>
</dbReference>
<sequence>MTTSPAAQHADHSSDDIIALVRELVSIESPSRDTAASARIADVLSARFEAIGGTVRREPTSAGTDLVIDVPGTGDPLLFIGHTDTVWPVGALDGEVPWVEDGDVVRGPGAYDMKAGIAVMLEALRTLQPLAVERRRAVRVVLVCDEEIGSPVSGPLLAARARGAAAAIGFESPHPDGALKVGRRGSARVRLSVTGRAAHAALDPEHGISAVDELVDQLLAVRRIVADPALPGPVLCNVGTIAGGARTNVVPAEAAAEIGLRFTDPDTERRVLDALAALHPVREGATVTAEVLSARPAWRASAQDAVLLEQISEAAAGVGQRIEGRPAAGAGDTNLLGGLGLPTVDGFGPRGGGAHAVDEHFLRSSLHDRVALLRAVLTIAAD</sequence>
<keyword evidence="3" id="KW-0378">Hydrolase</keyword>
<dbReference type="PROSITE" id="PS00758">
    <property type="entry name" value="ARGE_DAPE_CPG2_1"/>
    <property type="match status" value="1"/>
</dbReference>
<gene>
    <name evidence="6" type="ORF">KV394_15275</name>
</gene>
<feature type="domain" description="Peptidase M20 dimerisation" evidence="5">
    <location>
        <begin position="181"/>
        <end position="277"/>
    </location>
</feature>
<evidence type="ECO:0000313" key="7">
    <source>
        <dbReference type="Proteomes" id="UP000831467"/>
    </source>
</evidence>
<accession>A0ABY4IJW5</accession>
<dbReference type="InterPro" id="IPR001261">
    <property type="entry name" value="ArgE/DapE_CS"/>
</dbReference>
<dbReference type="SUPFAM" id="SSF53187">
    <property type="entry name" value="Zn-dependent exopeptidases"/>
    <property type="match status" value="1"/>
</dbReference>
<evidence type="ECO:0000256" key="4">
    <source>
        <dbReference type="ARBA" id="ARBA00022833"/>
    </source>
</evidence>
<dbReference type="Pfam" id="PF07687">
    <property type="entry name" value="M20_dimer"/>
    <property type="match status" value="1"/>
</dbReference>
<dbReference type="InterPro" id="IPR036264">
    <property type="entry name" value="Bact_exopeptidase_dim_dom"/>
</dbReference>